<dbReference type="HAMAP" id="MF_01384">
    <property type="entry name" value="UreD"/>
    <property type="match status" value="1"/>
</dbReference>
<evidence type="ECO:0000256" key="2">
    <source>
        <dbReference type="ARBA" id="ARBA00023186"/>
    </source>
</evidence>
<name>A0AAD9L7Q0_PAPLA</name>
<dbReference type="Proteomes" id="UP001182556">
    <property type="component" value="Unassembled WGS sequence"/>
</dbReference>
<accession>A0AAD9L7Q0</accession>
<dbReference type="Pfam" id="PF01774">
    <property type="entry name" value="UreD"/>
    <property type="match status" value="1"/>
</dbReference>
<evidence type="ECO:0000256" key="1">
    <source>
        <dbReference type="ARBA" id="ARBA00007177"/>
    </source>
</evidence>
<proteinExistence type="inferred from homology"/>
<evidence type="ECO:0000313" key="4">
    <source>
        <dbReference type="Proteomes" id="UP001182556"/>
    </source>
</evidence>
<reference evidence="3" key="1">
    <citation type="submission" date="2023-02" db="EMBL/GenBank/DDBJ databases">
        <title>Identification and recombinant expression of a fungal hydrolase from Papiliotrema laurentii that hydrolyzes apple cutin and clears colloidal polyester polyurethane.</title>
        <authorList>
            <consortium name="DOE Joint Genome Institute"/>
            <person name="Roman V.A."/>
            <person name="Bojanowski C."/>
            <person name="Crable B.R."/>
            <person name="Wagner D.N."/>
            <person name="Hung C.S."/>
            <person name="Nadeau L.J."/>
            <person name="Schratz L."/>
            <person name="Haridas S."/>
            <person name="Pangilinan J."/>
            <person name="Lipzen A."/>
            <person name="Na H."/>
            <person name="Yan M."/>
            <person name="Ng V."/>
            <person name="Grigoriev I.V."/>
            <person name="Spatafora J.W."/>
            <person name="Barlow D."/>
            <person name="Biffinger J."/>
            <person name="Kelley-Loughnane N."/>
            <person name="Varaljay V.A."/>
            <person name="Crookes-Goodson W.J."/>
        </authorList>
    </citation>
    <scope>NUCLEOTIDE SEQUENCE</scope>
    <source>
        <strain evidence="3">5307AH</strain>
    </source>
</reference>
<comment type="caution">
    <text evidence="3">The sequence shown here is derived from an EMBL/GenBank/DDBJ whole genome shotgun (WGS) entry which is preliminary data.</text>
</comment>
<gene>
    <name evidence="3" type="ORF">DB88DRAFT_436274</name>
</gene>
<dbReference type="PANTHER" id="PTHR33643">
    <property type="entry name" value="UREASE ACCESSORY PROTEIN D"/>
    <property type="match status" value="1"/>
</dbReference>
<evidence type="ECO:0000313" key="3">
    <source>
        <dbReference type="EMBL" id="KAK1925554.1"/>
    </source>
</evidence>
<keyword evidence="2" id="KW-0143">Chaperone</keyword>
<dbReference type="InterPro" id="IPR002669">
    <property type="entry name" value="UreD"/>
</dbReference>
<sequence length="340" mass="36818">MTPDTGPSVNGNAHVLKQEKASPEPGSGHLHLSITGSRAVFSTLQATYPLKLLAPSPLPSQPPLLAIAYTLAYGGGLVAGDVISLRIEVDDNGGLVLLTQGSTKVFRTRPGIRPLSHARVRATTSKESHALSTNQRMHIKLGSNAFTLVLPDSISPFHQSSYRQSQRFVLPPDGTASVLVLDWVNSGRGSGFGDGQGEVWSVDRYDSVNEILVGKSLIMRERMNLVNHSSSDLAADASLRPVAKRLAPYAVYATVLLYGPHLASLLEYLRKLCDTTTQFQLKEVPGLVWSYSDTSGADGLGGVLRIAGREVEETRVWLRRVFERGGVKELVGEGLWPRMI</sequence>
<organism evidence="3 4">
    <name type="scientific">Papiliotrema laurentii</name>
    <name type="common">Cryptococcus laurentii</name>
    <dbReference type="NCBI Taxonomy" id="5418"/>
    <lineage>
        <taxon>Eukaryota</taxon>
        <taxon>Fungi</taxon>
        <taxon>Dikarya</taxon>
        <taxon>Basidiomycota</taxon>
        <taxon>Agaricomycotina</taxon>
        <taxon>Tremellomycetes</taxon>
        <taxon>Tremellales</taxon>
        <taxon>Rhynchogastremaceae</taxon>
        <taxon>Papiliotrema</taxon>
    </lineage>
</organism>
<dbReference type="PANTHER" id="PTHR33643:SF1">
    <property type="entry name" value="UREASE ACCESSORY PROTEIN D"/>
    <property type="match status" value="1"/>
</dbReference>
<dbReference type="EMBL" id="JAODAN010000003">
    <property type="protein sequence ID" value="KAK1925554.1"/>
    <property type="molecule type" value="Genomic_DNA"/>
</dbReference>
<protein>
    <submittedName>
        <fullName evidence="3">UreD urease accessory protein-domain-containing protein</fullName>
    </submittedName>
</protein>
<comment type="similarity">
    <text evidence="1">Belongs to the UreD family.</text>
</comment>
<keyword evidence="4" id="KW-1185">Reference proteome</keyword>
<dbReference type="GO" id="GO:0016151">
    <property type="term" value="F:nickel cation binding"/>
    <property type="evidence" value="ECO:0007669"/>
    <property type="project" value="InterPro"/>
</dbReference>
<dbReference type="AlphaFoldDB" id="A0AAD9L7Q0"/>